<dbReference type="Proteomes" id="UP000265520">
    <property type="component" value="Unassembled WGS sequence"/>
</dbReference>
<organism evidence="2 3">
    <name type="scientific">Trifolium medium</name>
    <dbReference type="NCBI Taxonomy" id="97028"/>
    <lineage>
        <taxon>Eukaryota</taxon>
        <taxon>Viridiplantae</taxon>
        <taxon>Streptophyta</taxon>
        <taxon>Embryophyta</taxon>
        <taxon>Tracheophyta</taxon>
        <taxon>Spermatophyta</taxon>
        <taxon>Magnoliopsida</taxon>
        <taxon>eudicotyledons</taxon>
        <taxon>Gunneridae</taxon>
        <taxon>Pentapetalae</taxon>
        <taxon>rosids</taxon>
        <taxon>fabids</taxon>
        <taxon>Fabales</taxon>
        <taxon>Fabaceae</taxon>
        <taxon>Papilionoideae</taxon>
        <taxon>50 kb inversion clade</taxon>
        <taxon>NPAAA clade</taxon>
        <taxon>Hologalegina</taxon>
        <taxon>IRL clade</taxon>
        <taxon>Trifolieae</taxon>
        <taxon>Trifolium</taxon>
    </lineage>
</organism>
<feature type="compositionally biased region" description="Basic and acidic residues" evidence="1">
    <location>
        <begin position="30"/>
        <end position="41"/>
    </location>
</feature>
<gene>
    <name evidence="2" type="ORF">A2U01_0011523</name>
</gene>
<dbReference type="AlphaFoldDB" id="A0A392MUA4"/>
<keyword evidence="3" id="KW-1185">Reference proteome</keyword>
<protein>
    <submittedName>
        <fullName evidence="2">Uncharacterized protein</fullName>
    </submittedName>
</protein>
<evidence type="ECO:0000256" key="1">
    <source>
        <dbReference type="SAM" id="MobiDB-lite"/>
    </source>
</evidence>
<evidence type="ECO:0000313" key="3">
    <source>
        <dbReference type="Proteomes" id="UP000265520"/>
    </source>
</evidence>
<name>A0A392MUA4_9FABA</name>
<evidence type="ECO:0000313" key="2">
    <source>
        <dbReference type="EMBL" id="MCH90605.1"/>
    </source>
</evidence>
<sequence>NSGHLRKFLEKAAQGSLNRRTPPNSPRKSSKSDEEEKEQKRIAGNTIVGGFAGGGESRGLWAEQTLSQNSPA</sequence>
<comment type="caution">
    <text evidence="2">The sequence shown here is derived from an EMBL/GenBank/DDBJ whole genome shotgun (WGS) entry which is preliminary data.</text>
</comment>
<feature type="region of interest" description="Disordered" evidence="1">
    <location>
        <begin position="1"/>
        <end position="72"/>
    </location>
</feature>
<accession>A0A392MUA4</accession>
<proteinExistence type="predicted"/>
<reference evidence="2 3" key="1">
    <citation type="journal article" date="2018" name="Front. Plant Sci.">
        <title>Red Clover (Trifolium pratense) and Zigzag Clover (T. medium) - A Picture of Genomic Similarities and Differences.</title>
        <authorList>
            <person name="Dluhosova J."/>
            <person name="Istvanek J."/>
            <person name="Nedelnik J."/>
            <person name="Repkova J."/>
        </authorList>
    </citation>
    <scope>NUCLEOTIDE SEQUENCE [LARGE SCALE GENOMIC DNA]</scope>
    <source>
        <strain evidence="3">cv. 10/8</strain>
        <tissue evidence="2">Leaf</tissue>
    </source>
</reference>
<feature type="non-terminal residue" evidence="2">
    <location>
        <position position="1"/>
    </location>
</feature>
<dbReference type="EMBL" id="LXQA010018679">
    <property type="protein sequence ID" value="MCH90605.1"/>
    <property type="molecule type" value="Genomic_DNA"/>
</dbReference>